<name>A0ABN7WKR2_GIGMA</name>
<dbReference type="EMBL" id="CAJVQB010049093">
    <property type="protein sequence ID" value="CAG8834317.1"/>
    <property type="molecule type" value="Genomic_DNA"/>
</dbReference>
<dbReference type="Gene3D" id="3.90.1570.10">
    <property type="entry name" value="tt1808, chain A"/>
    <property type="match status" value="1"/>
</dbReference>
<gene>
    <name evidence="2" type="ORF">GMARGA_LOCUS31992</name>
</gene>
<feature type="domain" description="Putative restriction endonuclease" evidence="1">
    <location>
        <begin position="16"/>
        <end position="194"/>
    </location>
</feature>
<proteinExistence type="predicted"/>
<organism evidence="2 3">
    <name type="scientific">Gigaspora margarita</name>
    <dbReference type="NCBI Taxonomy" id="4874"/>
    <lineage>
        <taxon>Eukaryota</taxon>
        <taxon>Fungi</taxon>
        <taxon>Fungi incertae sedis</taxon>
        <taxon>Mucoromycota</taxon>
        <taxon>Glomeromycotina</taxon>
        <taxon>Glomeromycetes</taxon>
        <taxon>Diversisporales</taxon>
        <taxon>Gigasporaceae</taxon>
        <taxon>Gigaspora</taxon>
    </lineage>
</organism>
<reference evidence="2 3" key="1">
    <citation type="submission" date="2021-06" db="EMBL/GenBank/DDBJ databases">
        <authorList>
            <person name="Kallberg Y."/>
            <person name="Tangrot J."/>
            <person name="Rosling A."/>
        </authorList>
    </citation>
    <scope>NUCLEOTIDE SEQUENCE [LARGE SCALE GENOMIC DNA]</scope>
    <source>
        <strain evidence="2 3">120-4 pot B 10/14</strain>
    </source>
</reference>
<evidence type="ECO:0000259" key="1">
    <source>
        <dbReference type="Pfam" id="PF05685"/>
    </source>
</evidence>
<comment type="caution">
    <text evidence="2">The sequence shown here is derived from an EMBL/GenBank/DDBJ whole genome shotgun (WGS) entry which is preliminary data.</text>
</comment>
<dbReference type="Proteomes" id="UP000789901">
    <property type="component" value="Unassembled WGS sequence"/>
</dbReference>
<sequence length="198" mass="22541">MSLDPPRIIIPDCNPEQFEKIISVNSRFLQVSLIKGQLEIMPPLPVHALCTGEFQIMLQVSHWCKANKNLVGKPLSSQGAFRLRKLEDPNYPNEHTILSPDCAVVLKDRQKRIVPPVAPNFIVELRSKYDSPVLLHEKMEQWVNAGVDEAISIDFIKEVRIYSFNPDTNEVVCQTEKDPVEVKSQVLEGLVLDMQDIR</sequence>
<feature type="non-terminal residue" evidence="2">
    <location>
        <position position="198"/>
    </location>
</feature>
<dbReference type="CDD" id="cd06260">
    <property type="entry name" value="DUF820-like"/>
    <property type="match status" value="1"/>
</dbReference>
<evidence type="ECO:0000313" key="2">
    <source>
        <dbReference type="EMBL" id="CAG8834317.1"/>
    </source>
</evidence>
<dbReference type="InterPro" id="IPR011335">
    <property type="entry name" value="Restrct_endonuc-II-like"/>
</dbReference>
<dbReference type="Pfam" id="PF05685">
    <property type="entry name" value="Uma2"/>
    <property type="match status" value="1"/>
</dbReference>
<dbReference type="SUPFAM" id="SSF52980">
    <property type="entry name" value="Restriction endonuclease-like"/>
    <property type="match status" value="1"/>
</dbReference>
<dbReference type="InterPro" id="IPR008538">
    <property type="entry name" value="Uma2"/>
</dbReference>
<dbReference type="InterPro" id="IPR012296">
    <property type="entry name" value="Nuclease_put_TT1808"/>
</dbReference>
<keyword evidence="3" id="KW-1185">Reference proteome</keyword>
<evidence type="ECO:0000313" key="3">
    <source>
        <dbReference type="Proteomes" id="UP000789901"/>
    </source>
</evidence>
<protein>
    <submittedName>
        <fullName evidence="2">32487_t:CDS:1</fullName>
    </submittedName>
</protein>
<accession>A0ABN7WKR2</accession>